<name>A0A0S7BUE6_9CHLR</name>
<feature type="transmembrane region" description="Helical" evidence="1">
    <location>
        <begin position="209"/>
        <end position="229"/>
    </location>
</feature>
<proteinExistence type="predicted"/>
<gene>
    <name evidence="2" type="ORF">ATC1_13504</name>
</gene>
<feature type="transmembrane region" description="Helical" evidence="1">
    <location>
        <begin position="88"/>
        <end position="105"/>
    </location>
</feature>
<feature type="transmembrane region" description="Helical" evidence="1">
    <location>
        <begin position="158"/>
        <end position="179"/>
    </location>
</feature>
<keyword evidence="1" id="KW-1133">Transmembrane helix</keyword>
<evidence type="ECO:0000256" key="1">
    <source>
        <dbReference type="SAM" id="Phobius"/>
    </source>
</evidence>
<evidence type="ECO:0000313" key="2">
    <source>
        <dbReference type="EMBL" id="GAP40528.1"/>
    </source>
</evidence>
<keyword evidence="1" id="KW-0812">Transmembrane</keyword>
<evidence type="ECO:0008006" key="4">
    <source>
        <dbReference type="Google" id="ProtNLM"/>
    </source>
</evidence>
<keyword evidence="1" id="KW-0472">Membrane</keyword>
<feature type="transmembrane region" description="Helical" evidence="1">
    <location>
        <begin position="467"/>
        <end position="486"/>
    </location>
</feature>
<protein>
    <recommendedName>
        <fullName evidence="4">Dolichyl-phosphate-mannose-protein mannosyltransferase</fullName>
    </recommendedName>
</protein>
<dbReference type="EMBL" id="DF968181">
    <property type="protein sequence ID" value="GAP40528.1"/>
    <property type="molecule type" value="Genomic_DNA"/>
</dbReference>
<dbReference type="AlphaFoldDB" id="A0A0S7BUE6"/>
<sequence length="616" mass="71115">MSAILAIPVLLLNIAGFLIFPAVKYRIQVQKSPLIGFSSLFLVMYFFVIFGIGKIGIYFTIFVNASLLIYSLFLIIRKNTRPNFFNTLLPLLIIFVIFFLVGIFVRNRFYYGWDELAFWDAFVRSLFVTGERSTKIVHADYPLGISLIQYYFVSITKYSQGIIIFGILSVLFSAVLACCPNLTKKNLWTISIIIIFSVLTLYLCNFEAIAIRVDGLMGIFFAALVFLIITEEKFDRLFSIQLSILLFFFISLKTPCLIFVAILIFLLFSRMDLFSELRKSRTSESPLKGLFSSSSIRNLLIIIAGPAIAFISWEVRNQIVQPMKIFSTTRFTLQNIQLLFSPEIADRERQICLDGLEHIFEINFFNAKIPVYLIAAGLFFLALFIDLLLKTTNSRKFLITNAILLIGFIGYTFFQFLFALFIQEPDLGEELNSFDRYIGTYIVAWLLSFFSILLWMIRKSTSIISKLILSIISMVVFFYVLSVAPMKQIFSPPLQEKTMWVQQKKVYKQFVNTIPKGSIVQTIDLESSGLSCLILNNLFVGHSYFIWDPCSNPKDFEISKEEFADYIDQSEADYILIEHGNEHFWNEFSEMFDFPWHGQIFKVVGRGDYRRVLPDE</sequence>
<feature type="transmembrane region" description="Helical" evidence="1">
    <location>
        <begin position="6"/>
        <end position="23"/>
    </location>
</feature>
<dbReference type="STRING" id="1678840.ATC1_13504"/>
<reference evidence="2" key="1">
    <citation type="journal article" date="2015" name="Genome Announc.">
        <title>Draft Genome Sequence of Anaerolineae Strain TC1, a Novel Isolate from a Methanogenic Wastewater Treatment System.</title>
        <authorList>
            <person name="Matsuura N."/>
            <person name="Tourlousse D.M."/>
            <person name="Sun L."/>
            <person name="Toyonaga M."/>
            <person name="Kuroda K."/>
            <person name="Ohashi A."/>
            <person name="Cruz R."/>
            <person name="Yamaguchi T."/>
            <person name="Sekiguchi Y."/>
        </authorList>
    </citation>
    <scope>NUCLEOTIDE SEQUENCE [LARGE SCALE GENOMIC DNA]</scope>
    <source>
        <strain evidence="2">TC1</strain>
    </source>
</reference>
<keyword evidence="3" id="KW-1185">Reference proteome</keyword>
<dbReference type="Proteomes" id="UP000053370">
    <property type="component" value="Unassembled WGS sequence"/>
</dbReference>
<accession>A0A0S7BUE6</accession>
<evidence type="ECO:0000313" key="3">
    <source>
        <dbReference type="Proteomes" id="UP000053370"/>
    </source>
</evidence>
<feature type="transmembrane region" description="Helical" evidence="1">
    <location>
        <begin position="186"/>
        <end position="203"/>
    </location>
</feature>
<feature type="transmembrane region" description="Helical" evidence="1">
    <location>
        <begin position="401"/>
        <end position="422"/>
    </location>
</feature>
<feature type="transmembrane region" description="Helical" evidence="1">
    <location>
        <begin position="58"/>
        <end position="76"/>
    </location>
</feature>
<feature type="transmembrane region" description="Helical" evidence="1">
    <location>
        <begin position="35"/>
        <end position="52"/>
    </location>
</feature>
<feature type="transmembrane region" description="Helical" evidence="1">
    <location>
        <begin position="369"/>
        <end position="389"/>
    </location>
</feature>
<dbReference type="RefSeq" id="WP_062279892.1">
    <property type="nucleotide sequence ID" value="NZ_DF968181.1"/>
</dbReference>
<organism evidence="2">
    <name type="scientific">Flexilinea flocculi</name>
    <dbReference type="NCBI Taxonomy" id="1678840"/>
    <lineage>
        <taxon>Bacteria</taxon>
        <taxon>Bacillati</taxon>
        <taxon>Chloroflexota</taxon>
        <taxon>Anaerolineae</taxon>
        <taxon>Anaerolineales</taxon>
        <taxon>Anaerolineaceae</taxon>
        <taxon>Flexilinea</taxon>
    </lineage>
</organism>
<feature type="transmembrane region" description="Helical" evidence="1">
    <location>
        <begin position="437"/>
        <end position="455"/>
    </location>
</feature>